<dbReference type="SUPFAM" id="SSF53807">
    <property type="entry name" value="Helical backbone' metal receptor"/>
    <property type="match status" value="1"/>
</dbReference>
<protein>
    <submittedName>
        <fullName evidence="5">Fe-only nitrogenase subunit beta</fullName>
        <ecNumber evidence="5">1.18.6.1</ecNumber>
    </submittedName>
</protein>
<dbReference type="InterPro" id="IPR050152">
    <property type="entry name" value="ChlB/BchB/BchZ"/>
</dbReference>
<dbReference type="EMBL" id="CP034035">
    <property type="protein sequence ID" value="QCR09495.1"/>
    <property type="molecule type" value="Genomic_DNA"/>
</dbReference>
<dbReference type="PROSITE" id="PS00090">
    <property type="entry name" value="NITROGENASE_1_2"/>
    <property type="match status" value="1"/>
</dbReference>
<sequence>MSCELKAKDRAGVINPIFTCQPAGAQYASIGIKDCIGIVHGGQGCVMFVRLLISQHLKESFEIASSSVHEDGAVFGALDRVEQAVDVLLMRYPHVKVIPIITTCSTEVIGDDVDGVVIKLNEGLLKEKFADREIHLIPIHSPSFVGSMVSGYDVAVRDFIKYFAKKGEPNGKLNVITGWANPGDVTAIKHLLTEMDIDATVLFEIEAFDSPLMPSGNTVSHGNTTIEDLTSTANALGTLVLNRYEGAKAAGYLEETFNVPALIGPSPIGIRNTDTFLQNLKKMTGKPIPPSLVRERGIAIDALTDLVHMFLADKKVAIYGNPDLVIGLAEFCLDLEMKPVLLLLGDDNASYGSDPRVTALQEKVSFGMEIVTNADLWELENRITQQSLELDLILGHSKGRFTAIDNQIPMVRVGFPTYDRAGLYRYPVVGYAGATWLAEQMANALFTDMEYKKNKEWILNVW</sequence>
<feature type="domain" description="Nitrogenase/oxidoreductase component 1" evidence="4">
    <location>
        <begin position="20"/>
        <end position="445"/>
    </location>
</feature>
<dbReference type="Gene3D" id="1.20.89.10">
    <property type="entry name" value="Nitrogenase Molybdenum-iron Protein, subunit B, domain 4"/>
    <property type="match status" value="1"/>
</dbReference>
<evidence type="ECO:0000313" key="6">
    <source>
        <dbReference type="Proteomes" id="UP000299580"/>
    </source>
</evidence>
<dbReference type="Gene3D" id="3.40.50.1980">
    <property type="entry name" value="Nitrogenase molybdenum iron protein domain"/>
    <property type="match status" value="3"/>
</dbReference>
<dbReference type="OrthoDB" id="9800746at2"/>
<evidence type="ECO:0000259" key="4">
    <source>
        <dbReference type="Pfam" id="PF00148"/>
    </source>
</evidence>
<dbReference type="GO" id="GO:0016163">
    <property type="term" value="F:nitrogenase activity"/>
    <property type="evidence" value="ECO:0007669"/>
    <property type="project" value="UniProtKB-EC"/>
</dbReference>
<evidence type="ECO:0000256" key="3">
    <source>
        <dbReference type="RuleBase" id="RU004021"/>
    </source>
</evidence>
<reference evidence="5 6" key="1">
    <citation type="submission" date="2018-11" db="EMBL/GenBank/DDBJ databases">
        <title>Genome sequences of Brenneria nigrifluens and Brenneria rubrifaciens.</title>
        <authorList>
            <person name="Poret-Peterson A.T."/>
            <person name="McClean A.E."/>
            <person name="Kluepfel D.A."/>
        </authorList>
    </citation>
    <scope>NUCLEOTIDE SEQUENCE [LARGE SCALE GENOMIC DNA]</scope>
    <source>
        <strain evidence="5 6">6D370</strain>
    </source>
</reference>
<dbReference type="NCBIfam" id="TIGR02931">
    <property type="entry name" value="anfK_nitrog"/>
    <property type="match status" value="1"/>
</dbReference>
<dbReference type="InterPro" id="IPR000318">
    <property type="entry name" value="Nase_comp1_CS"/>
</dbReference>
<dbReference type="InterPro" id="IPR014280">
    <property type="entry name" value="Nase_Fe-Fe_bsu"/>
</dbReference>
<dbReference type="AlphaFoldDB" id="A0A4P8QYW1"/>
<comment type="similarity">
    <text evidence="1 3">Belongs to the NifD/NifK/NifE/NifN family.</text>
</comment>
<organism evidence="5 6">
    <name type="scientific">Brenneria rubrifaciens</name>
    <dbReference type="NCBI Taxonomy" id="55213"/>
    <lineage>
        <taxon>Bacteria</taxon>
        <taxon>Pseudomonadati</taxon>
        <taxon>Pseudomonadota</taxon>
        <taxon>Gammaproteobacteria</taxon>
        <taxon>Enterobacterales</taxon>
        <taxon>Pectobacteriaceae</taxon>
        <taxon>Brenneria</taxon>
    </lineage>
</organism>
<dbReference type="PANTHER" id="PTHR33712:SF7">
    <property type="entry name" value="LIGHT-INDEPENDENT PROTOCHLOROPHYLLIDE REDUCTASE SUBUNIT B"/>
    <property type="match status" value="1"/>
</dbReference>
<gene>
    <name evidence="5" type="primary">anfK</name>
    <name evidence="5" type="ORF">EH207_13795</name>
</gene>
<dbReference type="InterPro" id="IPR000510">
    <property type="entry name" value="Nase/OxRdtase_comp1"/>
</dbReference>
<evidence type="ECO:0000313" key="5">
    <source>
        <dbReference type="EMBL" id="QCR09495.1"/>
    </source>
</evidence>
<dbReference type="PANTHER" id="PTHR33712">
    <property type="entry name" value="LIGHT-INDEPENDENT PROTOCHLOROPHYLLIDE REDUCTASE SUBUNIT B"/>
    <property type="match status" value="1"/>
</dbReference>
<keyword evidence="2 3" id="KW-0535">Nitrogen fixation</keyword>
<name>A0A4P8QYW1_9GAMM</name>
<dbReference type="Proteomes" id="UP000299580">
    <property type="component" value="Chromosome"/>
</dbReference>
<dbReference type="Pfam" id="PF00148">
    <property type="entry name" value="Oxidored_nitro"/>
    <property type="match status" value="1"/>
</dbReference>
<dbReference type="RefSeq" id="WP_137714501.1">
    <property type="nucleotide sequence ID" value="NZ_CP034035.1"/>
</dbReference>
<accession>A0A4P8QYW1</accession>
<evidence type="ECO:0000256" key="2">
    <source>
        <dbReference type="ARBA" id="ARBA00023231"/>
    </source>
</evidence>
<keyword evidence="5" id="KW-0560">Oxidoreductase</keyword>
<proteinExistence type="inferred from homology"/>
<dbReference type="EC" id="1.18.6.1" evidence="5"/>
<keyword evidence="6" id="KW-1185">Reference proteome</keyword>
<dbReference type="PROSITE" id="PS00699">
    <property type="entry name" value="NITROGENASE_1_1"/>
    <property type="match status" value="1"/>
</dbReference>
<evidence type="ECO:0000256" key="1">
    <source>
        <dbReference type="ARBA" id="ARBA00011002"/>
    </source>
</evidence>
<dbReference type="KEGG" id="brb:EH207_13795"/>